<dbReference type="EMBL" id="JBHUER010000001">
    <property type="protein sequence ID" value="MFD1701461.1"/>
    <property type="molecule type" value="Genomic_DNA"/>
</dbReference>
<dbReference type="PANTHER" id="PTHR30606:SF9">
    <property type="entry name" value="LIPID A BIOSYNTHESIS LAUROYLTRANSFERASE"/>
    <property type="match status" value="1"/>
</dbReference>
<dbReference type="Pfam" id="PF03279">
    <property type="entry name" value="Lip_A_acyltrans"/>
    <property type="match status" value="1"/>
</dbReference>
<dbReference type="PANTHER" id="PTHR30606">
    <property type="entry name" value="LIPID A BIOSYNTHESIS LAUROYL ACYLTRANSFERASE"/>
    <property type="match status" value="1"/>
</dbReference>
<evidence type="ECO:0000256" key="6">
    <source>
        <dbReference type="ARBA" id="ARBA00023315"/>
    </source>
</evidence>
<keyword evidence="6 7" id="KW-0012">Acyltransferase</keyword>
<protein>
    <submittedName>
        <fullName evidence="7">Lysophospholipid acyltransferase family protein</fullName>
    </submittedName>
</protein>
<evidence type="ECO:0000313" key="7">
    <source>
        <dbReference type="EMBL" id="MFD1701461.1"/>
    </source>
</evidence>
<evidence type="ECO:0000256" key="4">
    <source>
        <dbReference type="ARBA" id="ARBA00022679"/>
    </source>
</evidence>
<comment type="caution">
    <text evidence="7">The sequence shown here is derived from an EMBL/GenBank/DDBJ whole genome shotgun (WGS) entry which is preliminary data.</text>
</comment>
<organism evidence="7 8">
    <name type="scientific">Methylopila henanensis</name>
    <dbReference type="NCBI Taxonomy" id="873516"/>
    <lineage>
        <taxon>Bacteria</taxon>
        <taxon>Pseudomonadati</taxon>
        <taxon>Pseudomonadota</taxon>
        <taxon>Alphaproteobacteria</taxon>
        <taxon>Hyphomicrobiales</taxon>
        <taxon>Methylopilaceae</taxon>
        <taxon>Methylopila</taxon>
    </lineage>
</organism>
<gene>
    <name evidence="7" type="ORF">ACFSCV_00430</name>
</gene>
<keyword evidence="2" id="KW-1003">Cell membrane</keyword>
<keyword evidence="8" id="KW-1185">Reference proteome</keyword>
<dbReference type="Proteomes" id="UP001597308">
    <property type="component" value="Unassembled WGS sequence"/>
</dbReference>
<proteinExistence type="predicted"/>
<accession>A0ABW4K1W0</accession>
<keyword evidence="4" id="KW-0808">Transferase</keyword>
<sequence>MWLQNRLEAAGVAAIIGLCRLLGVDAASAAFGWLWRTLAPWNHRHRRALENLAVAFPDMSFAERERIARASWENIGRTMAEGFLMDRIVGDPARVADDTASRFQAQRRAGQGVVVVSAHFGNWEIGIHSTAAAGFEPAGVYKAMRNPIVERMITRRRAFLYPGGLYTPSAETPRRIISWVRSGHALGILADLREARGVDVPFFGRPARSTTFPALVARLLDVPLVAGRVTRTRGAHFVVSSEIVEAPRTADRDADVMAATAALQATFERWIRETPEQWFWGMRRWS</sequence>
<reference evidence="8" key="1">
    <citation type="journal article" date="2019" name="Int. J. Syst. Evol. Microbiol.">
        <title>The Global Catalogue of Microorganisms (GCM) 10K type strain sequencing project: providing services to taxonomists for standard genome sequencing and annotation.</title>
        <authorList>
            <consortium name="The Broad Institute Genomics Platform"/>
            <consortium name="The Broad Institute Genome Sequencing Center for Infectious Disease"/>
            <person name="Wu L."/>
            <person name="Ma J."/>
        </authorList>
    </citation>
    <scope>NUCLEOTIDE SEQUENCE [LARGE SCALE GENOMIC DNA]</scope>
    <source>
        <strain evidence="8">KCTC 23707</strain>
    </source>
</reference>
<evidence type="ECO:0000256" key="3">
    <source>
        <dbReference type="ARBA" id="ARBA00022519"/>
    </source>
</evidence>
<keyword evidence="3" id="KW-0997">Cell inner membrane</keyword>
<evidence type="ECO:0000256" key="5">
    <source>
        <dbReference type="ARBA" id="ARBA00023136"/>
    </source>
</evidence>
<keyword evidence="5" id="KW-0472">Membrane</keyword>
<name>A0ABW4K1W0_9HYPH</name>
<evidence type="ECO:0000313" key="8">
    <source>
        <dbReference type="Proteomes" id="UP001597308"/>
    </source>
</evidence>
<comment type="subcellular location">
    <subcellularLocation>
        <location evidence="1">Cell inner membrane</location>
    </subcellularLocation>
</comment>
<dbReference type="CDD" id="cd07984">
    <property type="entry name" value="LPLAT_LABLAT-like"/>
    <property type="match status" value="1"/>
</dbReference>
<dbReference type="InterPro" id="IPR004960">
    <property type="entry name" value="LipA_acyltrans"/>
</dbReference>
<evidence type="ECO:0000256" key="1">
    <source>
        <dbReference type="ARBA" id="ARBA00004533"/>
    </source>
</evidence>
<dbReference type="GO" id="GO:0016746">
    <property type="term" value="F:acyltransferase activity"/>
    <property type="evidence" value="ECO:0007669"/>
    <property type="project" value="UniProtKB-KW"/>
</dbReference>
<dbReference type="RefSeq" id="WP_378795925.1">
    <property type="nucleotide sequence ID" value="NZ_JBHUER010000001.1"/>
</dbReference>
<evidence type="ECO:0000256" key="2">
    <source>
        <dbReference type="ARBA" id="ARBA00022475"/>
    </source>
</evidence>